<dbReference type="Proteomes" id="UP000216021">
    <property type="component" value="Unassembled WGS sequence"/>
</dbReference>
<evidence type="ECO:0008006" key="5">
    <source>
        <dbReference type="Google" id="ProtNLM"/>
    </source>
</evidence>
<keyword evidence="2" id="KW-1133">Transmembrane helix</keyword>
<name>A0A1S8CJ41_9GAMM</name>
<keyword evidence="2" id="KW-0472">Membrane</keyword>
<evidence type="ECO:0000313" key="3">
    <source>
        <dbReference type="EMBL" id="OMQ23012.1"/>
    </source>
</evidence>
<comment type="caution">
    <text evidence="3">The sequence shown here is derived from an EMBL/GenBank/DDBJ whole genome shotgun (WGS) entry which is preliminary data.</text>
</comment>
<feature type="compositionally biased region" description="Basic and acidic residues" evidence="1">
    <location>
        <begin position="79"/>
        <end position="96"/>
    </location>
</feature>
<dbReference type="OrthoDB" id="6478907at2"/>
<evidence type="ECO:0000256" key="1">
    <source>
        <dbReference type="SAM" id="MobiDB-lite"/>
    </source>
</evidence>
<feature type="transmembrane region" description="Helical" evidence="2">
    <location>
        <begin position="12"/>
        <end position="29"/>
    </location>
</feature>
<accession>A0A1S8CJ41</accession>
<proteinExistence type="predicted"/>
<dbReference type="RefSeq" id="WP_076942301.1">
    <property type="nucleotide sequence ID" value="NZ_MOXD01000005.1"/>
</dbReference>
<sequence length="96" mass="10463">MRSFGDLPRPVLVLEGLGMVLLVLSYLSTHDYVRLPGILASQQAAVGMIFLGVVLMVPAAAYLVLRMAQGFSPLLRNRQPPEKVPPADKKDHGPQE</sequence>
<organism evidence="3 4">
    <name type="scientific">Serratia oryzae</name>
    <dbReference type="NCBI Taxonomy" id="2034155"/>
    <lineage>
        <taxon>Bacteria</taxon>
        <taxon>Pseudomonadati</taxon>
        <taxon>Pseudomonadota</taxon>
        <taxon>Gammaproteobacteria</taxon>
        <taxon>Enterobacterales</taxon>
        <taxon>Yersiniaceae</taxon>
        <taxon>Serratia</taxon>
    </lineage>
</organism>
<protein>
    <recommendedName>
        <fullName evidence="5">DUF1418 domain-containing protein</fullName>
    </recommendedName>
</protein>
<dbReference type="EMBL" id="MOXD01000005">
    <property type="protein sequence ID" value="OMQ23012.1"/>
    <property type="molecule type" value="Genomic_DNA"/>
</dbReference>
<feature type="region of interest" description="Disordered" evidence="1">
    <location>
        <begin position="75"/>
        <end position="96"/>
    </location>
</feature>
<dbReference type="AlphaFoldDB" id="A0A1S8CJ41"/>
<dbReference type="InterPro" id="IPR010815">
    <property type="entry name" value="DUF1418"/>
</dbReference>
<evidence type="ECO:0000313" key="4">
    <source>
        <dbReference type="Proteomes" id="UP000216021"/>
    </source>
</evidence>
<evidence type="ECO:0000256" key="2">
    <source>
        <dbReference type="SAM" id="Phobius"/>
    </source>
</evidence>
<keyword evidence="4" id="KW-1185">Reference proteome</keyword>
<reference evidence="3 4" key="1">
    <citation type="submission" date="2016-11" db="EMBL/GenBank/DDBJ databases">
        <title>Rahnella oryzae sp. nov., isolated from rice root.</title>
        <authorList>
            <person name="Zhang X.-X."/>
            <person name="Zhang J."/>
        </authorList>
    </citation>
    <scope>NUCLEOTIDE SEQUENCE [LARGE SCALE GENOMIC DNA]</scope>
    <source>
        <strain evidence="3 4">J11-6</strain>
    </source>
</reference>
<gene>
    <name evidence="3" type="ORF">BMI79_11305</name>
</gene>
<dbReference type="STRING" id="2034155.BMI79_11305"/>
<feature type="transmembrane region" description="Helical" evidence="2">
    <location>
        <begin position="44"/>
        <end position="65"/>
    </location>
</feature>
<dbReference type="Pfam" id="PF07214">
    <property type="entry name" value="DUF1418"/>
    <property type="match status" value="1"/>
</dbReference>
<keyword evidence="2" id="KW-0812">Transmembrane</keyword>